<keyword evidence="1" id="KW-0812">Transmembrane</keyword>
<accession>A0ABW4ZFX6</accession>
<evidence type="ECO:0000313" key="2">
    <source>
        <dbReference type="EMBL" id="MFD2160447.1"/>
    </source>
</evidence>
<keyword evidence="1" id="KW-0472">Membrane</keyword>
<reference evidence="3" key="1">
    <citation type="journal article" date="2019" name="Int. J. Syst. Evol. Microbiol.">
        <title>The Global Catalogue of Microorganisms (GCM) 10K type strain sequencing project: providing services to taxonomists for standard genome sequencing and annotation.</title>
        <authorList>
            <consortium name="The Broad Institute Genomics Platform"/>
            <consortium name="The Broad Institute Genome Sequencing Center for Infectious Disease"/>
            <person name="Wu L."/>
            <person name="Ma J."/>
        </authorList>
    </citation>
    <scope>NUCLEOTIDE SEQUENCE [LARGE SCALE GENOMIC DNA]</scope>
    <source>
        <strain evidence="3">CCUG 57942</strain>
    </source>
</reference>
<dbReference type="Proteomes" id="UP001597389">
    <property type="component" value="Unassembled WGS sequence"/>
</dbReference>
<dbReference type="RefSeq" id="WP_377088728.1">
    <property type="nucleotide sequence ID" value="NZ_JBHSJL010000014.1"/>
</dbReference>
<name>A0ABW4ZFX6_9BACT</name>
<evidence type="ECO:0000313" key="3">
    <source>
        <dbReference type="Proteomes" id="UP001597389"/>
    </source>
</evidence>
<keyword evidence="3" id="KW-1185">Reference proteome</keyword>
<gene>
    <name evidence="2" type="ORF">ACFSW8_16200</name>
</gene>
<evidence type="ECO:0000256" key="1">
    <source>
        <dbReference type="SAM" id="Phobius"/>
    </source>
</evidence>
<feature type="transmembrane region" description="Helical" evidence="1">
    <location>
        <begin position="6"/>
        <end position="24"/>
    </location>
</feature>
<keyword evidence="1" id="KW-1133">Transmembrane helix</keyword>
<protein>
    <submittedName>
        <fullName evidence="2">Uncharacterized protein</fullName>
    </submittedName>
</protein>
<sequence length="472" mass="51014">MRGHWTWLAGCGVFVLICVAMLFVSEGYQFGSAKGGAGFVKSQKSLHFSDGESIEVLQFGLGEVVDGKASVGGGFFGGGSSSGSSGNGGSTVAYAKRDGVLEELTFRASNPGALVMEVQRGRPRLQMPYLHYNDYVYEMSGGGSRLEKFVGAEAVMAGATGPGVPDYVFQVRASNGEWLDGYQSEWSDEDPERRFAVIFRSWPRGQKLLDFRVLKSGGEVREFSHSNPTPSTVKTWSAQSVPAKYSDAECECVLESVEYRDVVGKGVKLIADFSQQSKIMVGGKSVLDAYTSTLEKVEGNVGSLGEYADPANRVFRLSYRLDPSDSYPYSRTGAVVLARAEVGAKGALQSVKTNSSILPVTKFSTARQSDGYQFEVDFHWKNAASMQRTRKALGVGDWEEAVACVFIDGSTHASGEVRSQGGGSSSSGYNVEANQHWYYEGELKTGQVIEFALVTPVPSKHVEFVVGREGQK</sequence>
<proteinExistence type="predicted"/>
<dbReference type="EMBL" id="JBHUJB010000080">
    <property type="protein sequence ID" value="MFD2160447.1"/>
    <property type="molecule type" value="Genomic_DNA"/>
</dbReference>
<comment type="caution">
    <text evidence="2">The sequence shown here is derived from an EMBL/GenBank/DDBJ whole genome shotgun (WGS) entry which is preliminary data.</text>
</comment>
<organism evidence="2 3">
    <name type="scientific">Rubritalea tangerina</name>
    <dbReference type="NCBI Taxonomy" id="430798"/>
    <lineage>
        <taxon>Bacteria</taxon>
        <taxon>Pseudomonadati</taxon>
        <taxon>Verrucomicrobiota</taxon>
        <taxon>Verrucomicrobiia</taxon>
        <taxon>Verrucomicrobiales</taxon>
        <taxon>Rubritaleaceae</taxon>
        <taxon>Rubritalea</taxon>
    </lineage>
</organism>